<dbReference type="Gene3D" id="1.10.287.130">
    <property type="match status" value="1"/>
</dbReference>
<evidence type="ECO:0000256" key="2">
    <source>
        <dbReference type="ARBA" id="ARBA00012438"/>
    </source>
</evidence>
<evidence type="ECO:0000313" key="10">
    <source>
        <dbReference type="Proteomes" id="UP000198856"/>
    </source>
</evidence>
<keyword evidence="3" id="KW-0808">Transferase</keyword>
<dbReference type="CDD" id="cd00075">
    <property type="entry name" value="HATPase"/>
    <property type="match status" value="1"/>
</dbReference>
<evidence type="ECO:0000259" key="8">
    <source>
        <dbReference type="PROSITE" id="PS50109"/>
    </source>
</evidence>
<dbReference type="RefSeq" id="WP_092702313.1">
    <property type="nucleotide sequence ID" value="NZ_FNFC01000008.1"/>
</dbReference>
<keyword evidence="10" id="KW-1185">Reference proteome</keyword>
<sequence>MDGAVWGLLGVLFGVCATLGGLLAWLKLTVSSREDDDLKRLLTVTTEPIAYYDSEEIIGYSNDAFQQLTGSDPTGASLDAALSDHPDLYQQVTDGGGTAESATGTRYTVSVTAPADVDGSLVLFHEASEAAMEHEAEKLDKFASLVSHDLRNPLDVAIGRTNAVSELNDDPGLDPHLESTQQALHRMQDIITGVLVVASQGDAVGEVSAVELDELAEQCWEHVDTDTATLHVETTAAIEANPDALLHVFENLFRNAIDHGGPDVRVTVGELSDGFFIEDDGPGIPDAKRGRFREPGETGSDSGTGLGLAIVDNITDAHNWDLSVTESQSGGARFEFSNVTVAPDACAVNANNE</sequence>
<dbReference type="Gene3D" id="3.30.565.10">
    <property type="entry name" value="Histidine kinase-like ATPase, C-terminal domain"/>
    <property type="match status" value="1"/>
</dbReference>
<name>A0A1G8W461_9EURY</name>
<evidence type="ECO:0000256" key="1">
    <source>
        <dbReference type="ARBA" id="ARBA00000085"/>
    </source>
</evidence>
<dbReference type="InterPro" id="IPR036097">
    <property type="entry name" value="HisK_dim/P_sf"/>
</dbReference>
<proteinExistence type="predicted"/>
<feature type="region of interest" description="Disordered" evidence="6">
    <location>
        <begin position="284"/>
        <end position="305"/>
    </location>
</feature>
<dbReference type="SMART" id="SM00388">
    <property type="entry name" value="HisKA"/>
    <property type="match status" value="1"/>
</dbReference>
<evidence type="ECO:0000256" key="3">
    <source>
        <dbReference type="ARBA" id="ARBA00022679"/>
    </source>
</evidence>
<dbReference type="STRING" id="890420.SAMN05216226_10865"/>
<keyword evidence="7" id="KW-0812">Transmembrane</keyword>
<keyword evidence="7" id="KW-0472">Membrane</keyword>
<dbReference type="GO" id="GO:0000155">
    <property type="term" value="F:phosphorelay sensor kinase activity"/>
    <property type="evidence" value="ECO:0007669"/>
    <property type="project" value="InterPro"/>
</dbReference>
<keyword evidence="4 9" id="KW-0418">Kinase</keyword>
<dbReference type="Pfam" id="PF02518">
    <property type="entry name" value="HATPase_c"/>
    <property type="match status" value="1"/>
</dbReference>
<dbReference type="PANTHER" id="PTHR43711:SF1">
    <property type="entry name" value="HISTIDINE KINASE 1"/>
    <property type="match status" value="1"/>
</dbReference>
<dbReference type="AlphaFoldDB" id="A0A1G8W461"/>
<evidence type="ECO:0000313" key="9">
    <source>
        <dbReference type="EMBL" id="SDJ73098.1"/>
    </source>
</evidence>
<dbReference type="PANTHER" id="PTHR43711">
    <property type="entry name" value="TWO-COMPONENT HISTIDINE KINASE"/>
    <property type="match status" value="1"/>
</dbReference>
<feature type="transmembrane region" description="Helical" evidence="7">
    <location>
        <begin position="6"/>
        <end position="26"/>
    </location>
</feature>
<evidence type="ECO:0000256" key="5">
    <source>
        <dbReference type="ARBA" id="ARBA00023012"/>
    </source>
</evidence>
<organism evidence="9 10">
    <name type="scientific">Halovenus aranensis</name>
    <dbReference type="NCBI Taxonomy" id="890420"/>
    <lineage>
        <taxon>Archaea</taxon>
        <taxon>Methanobacteriati</taxon>
        <taxon>Methanobacteriota</taxon>
        <taxon>Stenosarchaea group</taxon>
        <taxon>Halobacteria</taxon>
        <taxon>Halobacteriales</taxon>
        <taxon>Haloarculaceae</taxon>
        <taxon>Halovenus</taxon>
    </lineage>
</organism>
<dbReference type="InterPro" id="IPR003661">
    <property type="entry name" value="HisK_dim/P_dom"/>
</dbReference>
<gene>
    <name evidence="9" type="ORF">SAMN05216226_10865</name>
</gene>
<dbReference type="InterPro" id="IPR036890">
    <property type="entry name" value="HATPase_C_sf"/>
</dbReference>
<evidence type="ECO:0000256" key="4">
    <source>
        <dbReference type="ARBA" id="ARBA00022777"/>
    </source>
</evidence>
<dbReference type="OrthoDB" id="8127at2157"/>
<dbReference type="EMBL" id="FNFC01000008">
    <property type="protein sequence ID" value="SDJ73098.1"/>
    <property type="molecule type" value="Genomic_DNA"/>
</dbReference>
<feature type="domain" description="Histidine kinase" evidence="8">
    <location>
        <begin position="145"/>
        <end position="337"/>
    </location>
</feature>
<dbReference type="Proteomes" id="UP000198856">
    <property type="component" value="Unassembled WGS sequence"/>
</dbReference>
<dbReference type="Pfam" id="PF00512">
    <property type="entry name" value="HisKA"/>
    <property type="match status" value="1"/>
</dbReference>
<reference evidence="9 10" key="1">
    <citation type="submission" date="2016-10" db="EMBL/GenBank/DDBJ databases">
        <authorList>
            <person name="de Groot N.N."/>
        </authorList>
    </citation>
    <scope>NUCLEOTIDE SEQUENCE [LARGE SCALE GENOMIC DNA]</scope>
    <source>
        <strain evidence="9 10">IBRC-M10015</strain>
    </source>
</reference>
<comment type="catalytic activity">
    <reaction evidence="1">
        <text>ATP + protein L-histidine = ADP + protein N-phospho-L-histidine.</text>
        <dbReference type="EC" id="2.7.13.3"/>
    </reaction>
</comment>
<dbReference type="SUPFAM" id="SSF47384">
    <property type="entry name" value="Homodimeric domain of signal transducing histidine kinase"/>
    <property type="match status" value="1"/>
</dbReference>
<feature type="compositionally biased region" description="Basic and acidic residues" evidence="6">
    <location>
        <begin position="286"/>
        <end position="296"/>
    </location>
</feature>
<dbReference type="SUPFAM" id="SSF55874">
    <property type="entry name" value="ATPase domain of HSP90 chaperone/DNA topoisomerase II/histidine kinase"/>
    <property type="match status" value="1"/>
</dbReference>
<dbReference type="EC" id="2.7.13.3" evidence="2"/>
<dbReference type="CDD" id="cd00082">
    <property type="entry name" value="HisKA"/>
    <property type="match status" value="1"/>
</dbReference>
<keyword evidence="7" id="KW-1133">Transmembrane helix</keyword>
<dbReference type="InterPro" id="IPR005467">
    <property type="entry name" value="His_kinase_dom"/>
</dbReference>
<dbReference type="SMART" id="SM00387">
    <property type="entry name" value="HATPase_c"/>
    <property type="match status" value="1"/>
</dbReference>
<accession>A0A1G8W461</accession>
<keyword evidence="5" id="KW-0902">Two-component regulatory system</keyword>
<dbReference type="InterPro" id="IPR003594">
    <property type="entry name" value="HATPase_dom"/>
</dbReference>
<evidence type="ECO:0000256" key="7">
    <source>
        <dbReference type="SAM" id="Phobius"/>
    </source>
</evidence>
<evidence type="ECO:0000256" key="6">
    <source>
        <dbReference type="SAM" id="MobiDB-lite"/>
    </source>
</evidence>
<dbReference type="PROSITE" id="PS50109">
    <property type="entry name" value="HIS_KIN"/>
    <property type="match status" value="1"/>
</dbReference>
<protein>
    <recommendedName>
        <fullName evidence="2">histidine kinase</fullName>
        <ecNumber evidence="2">2.7.13.3</ecNumber>
    </recommendedName>
</protein>
<dbReference type="InterPro" id="IPR050736">
    <property type="entry name" value="Sensor_HK_Regulatory"/>
</dbReference>